<accession>A0ABV6RTN8</accession>
<comment type="caution">
    <text evidence="2">The sequence shown here is derived from an EMBL/GenBank/DDBJ whole genome shotgun (WGS) entry which is preliminary data.</text>
</comment>
<feature type="compositionally biased region" description="Basic and acidic residues" evidence="1">
    <location>
        <begin position="27"/>
        <end position="39"/>
    </location>
</feature>
<feature type="region of interest" description="Disordered" evidence="1">
    <location>
        <begin position="146"/>
        <end position="165"/>
    </location>
</feature>
<name>A0ABV6RTN8_9GAMM</name>
<protein>
    <submittedName>
        <fullName evidence="2">DUF721 domain-containing protein</fullName>
    </submittedName>
</protein>
<dbReference type="Pfam" id="PF05258">
    <property type="entry name" value="DciA"/>
    <property type="match status" value="1"/>
</dbReference>
<dbReference type="PANTHER" id="PTHR36456:SF1">
    <property type="entry name" value="UPF0232 PROTEIN SCO3875"/>
    <property type="match status" value="1"/>
</dbReference>
<organism evidence="2 3">
    <name type="scientific">Lysobacter korlensis</name>
    <dbReference type="NCBI Taxonomy" id="553636"/>
    <lineage>
        <taxon>Bacteria</taxon>
        <taxon>Pseudomonadati</taxon>
        <taxon>Pseudomonadota</taxon>
        <taxon>Gammaproteobacteria</taxon>
        <taxon>Lysobacterales</taxon>
        <taxon>Lysobacteraceae</taxon>
        <taxon>Lysobacter</taxon>
    </lineage>
</organism>
<dbReference type="PANTHER" id="PTHR36456">
    <property type="entry name" value="UPF0232 PROTEIN SCO3875"/>
    <property type="match status" value="1"/>
</dbReference>
<evidence type="ECO:0000313" key="2">
    <source>
        <dbReference type="EMBL" id="MFC0680347.1"/>
    </source>
</evidence>
<reference evidence="2 3" key="1">
    <citation type="submission" date="2024-09" db="EMBL/GenBank/DDBJ databases">
        <authorList>
            <person name="Sun Q."/>
            <person name="Mori K."/>
        </authorList>
    </citation>
    <scope>NUCLEOTIDE SEQUENCE [LARGE SCALE GENOMIC DNA]</scope>
    <source>
        <strain evidence="2 3">KCTC 23076</strain>
    </source>
</reference>
<dbReference type="InterPro" id="IPR007922">
    <property type="entry name" value="DciA-like"/>
</dbReference>
<gene>
    <name evidence="2" type="ORF">ACFFGH_21145</name>
</gene>
<evidence type="ECO:0000256" key="1">
    <source>
        <dbReference type="SAM" id="MobiDB-lite"/>
    </source>
</evidence>
<proteinExistence type="predicted"/>
<dbReference type="EMBL" id="JBHLTG010000005">
    <property type="protein sequence ID" value="MFC0680347.1"/>
    <property type="molecule type" value="Genomic_DNA"/>
</dbReference>
<dbReference type="RefSeq" id="WP_386672002.1">
    <property type="nucleotide sequence ID" value="NZ_JBHLTG010000005.1"/>
</dbReference>
<sequence length="165" mass="17798">MRAELQDSEPVRVYSRFRQVFGNAADRSPDARKRAERKPGATVPFGGGRDPEGLSSVLDSLTGNMGWTSSLAKSDLLASWATLTGEETAAHSVPAGIEDGVLIVKCDSTAWATQLRLMRADITTKIAQRFPDAGIESVRFEGPGVPSWKRGPRVIPGRGPRDTYG</sequence>
<feature type="region of interest" description="Disordered" evidence="1">
    <location>
        <begin position="24"/>
        <end position="52"/>
    </location>
</feature>
<keyword evidence="3" id="KW-1185">Reference proteome</keyword>
<evidence type="ECO:0000313" key="3">
    <source>
        <dbReference type="Proteomes" id="UP001589896"/>
    </source>
</evidence>
<dbReference type="Proteomes" id="UP001589896">
    <property type="component" value="Unassembled WGS sequence"/>
</dbReference>